<accession>A0A8J5WIB1</accession>
<dbReference type="GO" id="GO:0042273">
    <property type="term" value="P:ribosomal large subunit biogenesis"/>
    <property type="evidence" value="ECO:0007669"/>
    <property type="project" value="TreeGrafter"/>
</dbReference>
<comment type="caution">
    <text evidence="1">The sequence shown here is derived from an EMBL/GenBank/DDBJ whole genome shotgun (WGS) entry which is preliminary data.</text>
</comment>
<dbReference type="PANTHER" id="PTHR45841">
    <property type="entry name" value="MRNA TURNOVER PROTEIN 4 MRTO4"/>
    <property type="match status" value="1"/>
</dbReference>
<protein>
    <submittedName>
        <fullName evidence="1">Uncharacterized protein</fullName>
    </submittedName>
</protein>
<reference evidence="1" key="1">
    <citation type="journal article" date="2021" name="bioRxiv">
        <title>Whole Genome Assembly and Annotation of Northern Wild Rice, Zizania palustris L., Supports a Whole Genome Duplication in the Zizania Genus.</title>
        <authorList>
            <person name="Haas M."/>
            <person name="Kono T."/>
            <person name="Macchietto M."/>
            <person name="Millas R."/>
            <person name="McGilp L."/>
            <person name="Shao M."/>
            <person name="Duquette J."/>
            <person name="Hirsch C.N."/>
            <person name="Kimball J."/>
        </authorList>
    </citation>
    <scope>NUCLEOTIDE SEQUENCE</scope>
    <source>
        <tissue evidence="1">Fresh leaf tissue</tissue>
    </source>
</reference>
<reference evidence="1" key="2">
    <citation type="submission" date="2021-02" db="EMBL/GenBank/DDBJ databases">
        <authorList>
            <person name="Kimball J.A."/>
            <person name="Haas M.W."/>
            <person name="Macchietto M."/>
            <person name="Kono T."/>
            <person name="Duquette J."/>
            <person name="Shao M."/>
        </authorList>
    </citation>
    <scope>NUCLEOTIDE SEQUENCE</scope>
    <source>
        <tissue evidence="1">Fresh leaf tissue</tissue>
    </source>
</reference>
<gene>
    <name evidence="1" type="ORF">GUJ93_ZPchr0011g27066</name>
</gene>
<dbReference type="EMBL" id="JAAALK010000081">
    <property type="protein sequence ID" value="KAG8089313.1"/>
    <property type="molecule type" value="Genomic_DNA"/>
</dbReference>
<dbReference type="InterPro" id="IPR051742">
    <property type="entry name" value="Ribosome_Assembly_uL10"/>
</dbReference>
<sequence length="187" mass="21828">MPLNTMLVPMSSVFTHDNMRNQKLKDLREQLKSSSRYLLLVKSSNIYSFCANAMLYWLKFGSCFALEPFDLQPQKICMLFAQLPSCIDSIFIYFLFFKGDSGLFFTNLPRDDVERHFFIQYSLRKAPWNSLHMKWNPFYISKLGLLVRLNKDTVELVADHVVCEEGKPISPGSREQHKLWAVAWDAD</sequence>
<dbReference type="Proteomes" id="UP000729402">
    <property type="component" value="Unassembled WGS sequence"/>
</dbReference>
<dbReference type="GO" id="GO:0006364">
    <property type="term" value="P:rRNA processing"/>
    <property type="evidence" value="ECO:0007669"/>
    <property type="project" value="TreeGrafter"/>
</dbReference>
<evidence type="ECO:0000313" key="2">
    <source>
        <dbReference type="Proteomes" id="UP000729402"/>
    </source>
</evidence>
<dbReference type="AlphaFoldDB" id="A0A8J5WIB1"/>
<dbReference type="OrthoDB" id="10262308at2759"/>
<dbReference type="GO" id="GO:0030687">
    <property type="term" value="C:preribosome, large subunit precursor"/>
    <property type="evidence" value="ECO:0007669"/>
    <property type="project" value="TreeGrafter"/>
</dbReference>
<proteinExistence type="predicted"/>
<dbReference type="PANTHER" id="PTHR45841:SF1">
    <property type="entry name" value="MRNA TURNOVER PROTEIN 4 HOMOLOG"/>
    <property type="match status" value="1"/>
</dbReference>
<organism evidence="1 2">
    <name type="scientific">Zizania palustris</name>
    <name type="common">Northern wild rice</name>
    <dbReference type="NCBI Taxonomy" id="103762"/>
    <lineage>
        <taxon>Eukaryota</taxon>
        <taxon>Viridiplantae</taxon>
        <taxon>Streptophyta</taxon>
        <taxon>Embryophyta</taxon>
        <taxon>Tracheophyta</taxon>
        <taxon>Spermatophyta</taxon>
        <taxon>Magnoliopsida</taxon>
        <taxon>Liliopsida</taxon>
        <taxon>Poales</taxon>
        <taxon>Poaceae</taxon>
        <taxon>BOP clade</taxon>
        <taxon>Oryzoideae</taxon>
        <taxon>Oryzeae</taxon>
        <taxon>Zizaniinae</taxon>
        <taxon>Zizania</taxon>
    </lineage>
</organism>
<dbReference type="GO" id="GO:0000956">
    <property type="term" value="P:nuclear-transcribed mRNA catabolic process"/>
    <property type="evidence" value="ECO:0007669"/>
    <property type="project" value="TreeGrafter"/>
</dbReference>
<dbReference type="GO" id="GO:0005730">
    <property type="term" value="C:nucleolus"/>
    <property type="evidence" value="ECO:0007669"/>
    <property type="project" value="TreeGrafter"/>
</dbReference>
<keyword evidence="2" id="KW-1185">Reference proteome</keyword>
<evidence type="ECO:0000313" key="1">
    <source>
        <dbReference type="EMBL" id="KAG8089313.1"/>
    </source>
</evidence>
<name>A0A8J5WIB1_ZIZPA</name>
<dbReference type="GO" id="GO:0003723">
    <property type="term" value="F:RNA binding"/>
    <property type="evidence" value="ECO:0007669"/>
    <property type="project" value="TreeGrafter"/>
</dbReference>